<protein>
    <submittedName>
        <fullName evidence="3">Uncharacterized protein</fullName>
    </submittedName>
</protein>
<gene>
    <name evidence="3" type="ORF">I7I51_03133</name>
</gene>
<feature type="compositionally biased region" description="Polar residues" evidence="2">
    <location>
        <begin position="224"/>
        <end position="241"/>
    </location>
</feature>
<evidence type="ECO:0000313" key="3">
    <source>
        <dbReference type="EMBL" id="QSS66921.1"/>
    </source>
</evidence>
<keyword evidence="1" id="KW-0175">Coiled coil</keyword>
<dbReference type="EMBL" id="CP069116">
    <property type="protein sequence ID" value="QSS66921.1"/>
    <property type="molecule type" value="Genomic_DNA"/>
</dbReference>
<evidence type="ECO:0000313" key="4">
    <source>
        <dbReference type="Proteomes" id="UP000663671"/>
    </source>
</evidence>
<feature type="region of interest" description="Disordered" evidence="2">
    <location>
        <begin position="539"/>
        <end position="558"/>
    </location>
</feature>
<feature type="compositionally biased region" description="Polar residues" evidence="2">
    <location>
        <begin position="12"/>
        <end position="36"/>
    </location>
</feature>
<proteinExistence type="predicted"/>
<feature type="compositionally biased region" description="Pro residues" evidence="2">
    <location>
        <begin position="397"/>
        <end position="416"/>
    </location>
</feature>
<evidence type="ECO:0000256" key="2">
    <source>
        <dbReference type="SAM" id="MobiDB-lite"/>
    </source>
</evidence>
<feature type="coiled-coil region" evidence="1">
    <location>
        <begin position="334"/>
        <end position="361"/>
    </location>
</feature>
<accession>A0A8A1MLA6</accession>
<feature type="region of interest" description="Disordered" evidence="2">
    <location>
        <begin position="1"/>
        <end position="42"/>
    </location>
</feature>
<feature type="compositionally biased region" description="Basic and acidic residues" evidence="2">
    <location>
        <begin position="580"/>
        <end position="593"/>
    </location>
</feature>
<feature type="region of interest" description="Disordered" evidence="2">
    <location>
        <begin position="367"/>
        <end position="424"/>
    </location>
</feature>
<dbReference type="AlphaFoldDB" id="A0A8A1MLA6"/>
<dbReference type="OrthoDB" id="4188295at2759"/>
<sequence>MPNLRSPGGGQQPSLLGSPANENITDIQQAPQQVTTPYHKRDEWPPERLARLYMIRVQNSKLNWDEFQDKFYPNYHTQVRFKFYEARKLAAKNALPNISPGHLPSNMQPRSRKVGRPLDKFYGETEPEDSGTESEGGDIMYHPDNTLAGNNVAKPLTSNPTPKQKSKTASTTSTRRSLRPTTSSPMTGPGARATKRLRTSTSSHPPTPSTYTEIPHLPRGRKPVSSSAAITPSTSLTGSTTIPVLSSFSTRMHPNAAAPVPAPATGPAPAPAPALGPAFTAAGNPANEFGSKIRFDRLNLSDWTYIYQLAKACPAERERADALTLRDRDHLRVIAEMRSRMAEMEAEMEEMKRRVVMQEAAAAAAAAAAVPMTGRTGKAEGDGEMHEGQGQGQGQGQPPPPLPPPSLPPQSPPSPPSSSSSALSSSLFLLQNLADPTSSSFPATNTPTSTSTVTAAVVAKTAAQVSSTLKERATELTALFNVLWKSSLKFIPPFQLEEMGMQRGCEAVLGKIAEIHGVAEELGKVGRVIQVGSRRGIVSETGSGTGSEEKRGDEGVINNIIGGGGGCGGCEGSDGSVDGDDTRPASELKGEME</sequence>
<dbReference type="VEuPathDB" id="FungiDB:I7I51_03133"/>
<evidence type="ECO:0000256" key="1">
    <source>
        <dbReference type="SAM" id="Coils"/>
    </source>
</evidence>
<dbReference type="Proteomes" id="UP000663671">
    <property type="component" value="Chromosome 6"/>
</dbReference>
<name>A0A8A1MLA6_AJECA</name>
<feature type="compositionally biased region" description="Low complexity" evidence="2">
    <location>
        <begin position="161"/>
        <end position="187"/>
    </location>
</feature>
<feature type="region of interest" description="Disordered" evidence="2">
    <location>
        <begin position="100"/>
        <end position="241"/>
    </location>
</feature>
<feature type="compositionally biased region" description="Basic and acidic residues" evidence="2">
    <location>
        <begin position="377"/>
        <end position="387"/>
    </location>
</feature>
<reference evidence="3" key="1">
    <citation type="submission" date="2021-01" db="EMBL/GenBank/DDBJ databases">
        <title>Chromosome-level genome assembly of a human fungal pathogen reveals clustering of transcriptionally co-regulated genes.</title>
        <authorList>
            <person name="Voorhies M."/>
            <person name="Cohen S."/>
            <person name="Shea T.P."/>
            <person name="Petrus S."/>
            <person name="Munoz J.F."/>
            <person name="Poplawski S."/>
            <person name="Goldman W.E."/>
            <person name="Michael T."/>
            <person name="Cuomo C.A."/>
            <person name="Sil A."/>
            <person name="Beyhan S."/>
        </authorList>
    </citation>
    <scope>NUCLEOTIDE SEQUENCE</scope>
    <source>
        <strain evidence="3">WU24</strain>
    </source>
</reference>
<feature type="compositionally biased region" description="Acidic residues" evidence="2">
    <location>
        <begin position="125"/>
        <end position="136"/>
    </location>
</feature>
<organism evidence="3 4">
    <name type="scientific">Ajellomyces capsulatus</name>
    <name type="common">Darling's disease fungus</name>
    <name type="synonym">Histoplasma capsulatum</name>
    <dbReference type="NCBI Taxonomy" id="5037"/>
    <lineage>
        <taxon>Eukaryota</taxon>
        <taxon>Fungi</taxon>
        <taxon>Dikarya</taxon>
        <taxon>Ascomycota</taxon>
        <taxon>Pezizomycotina</taxon>
        <taxon>Eurotiomycetes</taxon>
        <taxon>Eurotiomycetidae</taxon>
        <taxon>Onygenales</taxon>
        <taxon>Ajellomycetaceae</taxon>
        <taxon>Histoplasma</taxon>
    </lineage>
</organism>
<feature type="region of interest" description="Disordered" evidence="2">
    <location>
        <begin position="569"/>
        <end position="593"/>
    </location>
</feature>